<dbReference type="Proteomes" id="UP001204621">
    <property type="component" value="Unassembled WGS sequence"/>
</dbReference>
<dbReference type="InterPro" id="IPR021136">
    <property type="entry name" value="Flagellar_hook_control-like_C"/>
</dbReference>
<gene>
    <name evidence="2" type="ORF">NX778_08490</name>
</gene>
<name>A0ABT2CW74_9BURK</name>
<keyword evidence="2" id="KW-0282">Flagellum</keyword>
<dbReference type="Pfam" id="PF02120">
    <property type="entry name" value="Flg_hook"/>
    <property type="match status" value="1"/>
</dbReference>
<dbReference type="EMBL" id="JANUGU010000002">
    <property type="protein sequence ID" value="MCS0658099.1"/>
    <property type="molecule type" value="Genomic_DNA"/>
</dbReference>
<evidence type="ECO:0000313" key="2">
    <source>
        <dbReference type="EMBL" id="MCS0658099.1"/>
    </source>
</evidence>
<keyword evidence="3" id="KW-1185">Reference proteome</keyword>
<reference evidence="2 3" key="1">
    <citation type="submission" date="2022-08" db="EMBL/GenBank/DDBJ databases">
        <title>Reclassification of Massilia species as members of the genera Telluria, Duganella, Pseudoduganella, Mokoshia gen. nov. and Zemynaea gen. nov. using orthogonal and non-orthogonal genome-based approaches.</title>
        <authorList>
            <person name="Bowman J.P."/>
        </authorList>
    </citation>
    <scope>NUCLEOTIDE SEQUENCE [LARGE SCALE GENOMIC DNA]</scope>
    <source>
        <strain evidence="2 3">JCM 31606</strain>
    </source>
</reference>
<sequence>MLPRDLLGPSPVARPTPANAVEALADPRQQAFQRALASQVGQPMRAQVLARLADGSAIVRVNDTPARMMLPPGAEVGSEVPLRLVAVYPRPTFEYGAGKTLIEASPAHPPDTPGQPRALDAEGADAAVFTPHEDADGAALVYRPDGRGPAAAGGAGGSVGTAATAQAAAAAATAAPSAQAARTTGEPGATLSPAAQVLGSVLAAVLKLDQPAKAVAARAPVLATINTDPAALAPALRQALEQSGLFYESHVAAWAEGRRELASLAFEPQMRDRPANPADPAPAQLINLQLAAQEQDRVAWQGQLWPGQPMQWEIRRDAPQQDGGAAGGEPEPTWQSRLRLRFALFGELDATVVLHGGQVAIRIGLADEGNAALLRSHTASLQGALAAAGTSLSALAIVNEGADE</sequence>
<keyword evidence="2" id="KW-0966">Cell projection</keyword>
<dbReference type="RefSeq" id="WP_258811287.1">
    <property type="nucleotide sequence ID" value="NZ_JANUGU010000002.1"/>
</dbReference>
<accession>A0ABT2CW74</accession>
<protein>
    <submittedName>
        <fullName evidence="2">Flagellar hook-length control protein FliK</fullName>
    </submittedName>
</protein>
<comment type="caution">
    <text evidence="2">The sequence shown here is derived from an EMBL/GenBank/DDBJ whole genome shotgun (WGS) entry which is preliminary data.</text>
</comment>
<evidence type="ECO:0000313" key="3">
    <source>
        <dbReference type="Proteomes" id="UP001204621"/>
    </source>
</evidence>
<evidence type="ECO:0000259" key="1">
    <source>
        <dbReference type="Pfam" id="PF02120"/>
    </source>
</evidence>
<keyword evidence="2" id="KW-0969">Cilium</keyword>
<feature type="domain" description="Flagellar hook-length control protein-like C-terminal" evidence="1">
    <location>
        <begin position="329"/>
        <end position="397"/>
    </location>
</feature>
<proteinExistence type="predicted"/>
<organism evidence="2 3">
    <name type="scientific">Massilia terrae</name>
    <dbReference type="NCBI Taxonomy" id="1811224"/>
    <lineage>
        <taxon>Bacteria</taxon>
        <taxon>Pseudomonadati</taxon>
        <taxon>Pseudomonadota</taxon>
        <taxon>Betaproteobacteria</taxon>
        <taxon>Burkholderiales</taxon>
        <taxon>Oxalobacteraceae</taxon>
        <taxon>Telluria group</taxon>
        <taxon>Massilia</taxon>
    </lineage>
</organism>